<keyword evidence="3" id="KW-1185">Reference proteome</keyword>
<evidence type="ECO:0000313" key="3">
    <source>
        <dbReference type="Proteomes" id="UP001519310"/>
    </source>
</evidence>
<dbReference type="RefSeq" id="WP_189966272.1">
    <property type="nucleotide sequence ID" value="NZ_BMVL01000002.1"/>
</dbReference>
<reference evidence="2 3" key="1">
    <citation type="submission" date="2021-03" db="EMBL/GenBank/DDBJ databases">
        <title>Genomic Encyclopedia of Type Strains, Phase IV (KMG-IV): sequencing the most valuable type-strain genomes for metagenomic binning, comparative biology and taxonomic classification.</title>
        <authorList>
            <person name="Goeker M."/>
        </authorList>
    </citation>
    <scope>NUCLEOTIDE SEQUENCE [LARGE SCALE GENOMIC DNA]</scope>
    <source>
        <strain evidence="2 3">DSM 40526</strain>
    </source>
</reference>
<name>A0ABS4KXV2_STRAV</name>
<gene>
    <name evidence="2" type="ORF">J2Z77_000642</name>
</gene>
<protein>
    <submittedName>
        <fullName evidence="2">Uncharacterized protein</fullName>
    </submittedName>
</protein>
<dbReference type="Proteomes" id="UP001519310">
    <property type="component" value="Unassembled WGS sequence"/>
</dbReference>
<evidence type="ECO:0000313" key="2">
    <source>
        <dbReference type="EMBL" id="MBP2034858.1"/>
    </source>
</evidence>
<proteinExistence type="predicted"/>
<dbReference type="EMBL" id="JAGGLQ010000001">
    <property type="protein sequence ID" value="MBP2034858.1"/>
    <property type="molecule type" value="Genomic_DNA"/>
</dbReference>
<accession>A0ABS4KXV2</accession>
<comment type="caution">
    <text evidence="2">The sequence shown here is derived from an EMBL/GenBank/DDBJ whole genome shotgun (WGS) entry which is preliminary data.</text>
</comment>
<evidence type="ECO:0000256" key="1">
    <source>
        <dbReference type="SAM" id="MobiDB-lite"/>
    </source>
</evidence>
<organism evidence="2 3">
    <name type="scientific">Streptomyces avidinii</name>
    <dbReference type="NCBI Taxonomy" id="1895"/>
    <lineage>
        <taxon>Bacteria</taxon>
        <taxon>Bacillati</taxon>
        <taxon>Actinomycetota</taxon>
        <taxon>Actinomycetes</taxon>
        <taxon>Kitasatosporales</taxon>
        <taxon>Streptomycetaceae</taxon>
        <taxon>Streptomyces</taxon>
    </lineage>
</organism>
<feature type="region of interest" description="Disordered" evidence="1">
    <location>
        <begin position="202"/>
        <end position="254"/>
    </location>
</feature>
<feature type="region of interest" description="Disordered" evidence="1">
    <location>
        <begin position="35"/>
        <end position="54"/>
    </location>
</feature>
<sequence length="269" mass="26922">MPLHPLEFCGCFVDLRVEEVRVGGGLLADLFHRGGHGAQDSAETGPERGGEIPEFPTAEGVVKGSGHGAQVVHAAFGDGDRFPGAGKGLVGVAEGPAGVHAAVFDLGIDGVPHALTFGGQSVPVASPLAQVVPGGIACFEGVGEVGEALGHGGVEIGDGLFPMVGVAGGSENEMGGEAAERADAHGRGQVTDVVDLPLAGGEREEADDGDLGALLPEAPGFADTEGDQGEDAERPPVDPGRGRQGCGERGPRCHGQHVLEAVAHRGVLA</sequence>